<dbReference type="Gene3D" id="2.60.120.40">
    <property type="match status" value="1"/>
</dbReference>
<evidence type="ECO:0000313" key="8">
    <source>
        <dbReference type="EMBL" id="CEK78724.1"/>
    </source>
</evidence>
<dbReference type="PANTHER" id="PTHR11471">
    <property type="entry name" value="TUMOR NECROSIS FACTOR FAMILY MEMBER"/>
    <property type="match status" value="1"/>
</dbReference>
<feature type="compositionally biased region" description="Low complexity" evidence="5">
    <location>
        <begin position="10"/>
        <end position="20"/>
    </location>
</feature>
<dbReference type="SUPFAM" id="SSF49842">
    <property type="entry name" value="TNF-like"/>
    <property type="match status" value="1"/>
</dbReference>
<evidence type="ECO:0000259" key="7">
    <source>
        <dbReference type="PROSITE" id="PS50049"/>
    </source>
</evidence>
<evidence type="ECO:0000256" key="1">
    <source>
        <dbReference type="ARBA" id="ARBA00004370"/>
    </source>
</evidence>
<feature type="region of interest" description="Disordered" evidence="5">
    <location>
        <begin position="1"/>
        <end position="20"/>
    </location>
</feature>
<sequence>MPPIPETEIPPKSSEVKSVPSKSRKRRQAFVLTCASITIILNVVAVVIAIYSLVINISTKHPKGAVVSEDNVGTIACVTCNGKRYIPLLENLSKTVVNGTQLCCAESSEQMSNLMELVLTKPMVSQDGSTTDTSDNNLFSTEAANFSLSKASAHKALLPSKEFNSSKDFVPKFTGERVPLLMNNNYHNDITEHVREVEVYESGFKVIYPGLYYVYTNVRFKPDSSWPCRLFTYKTWDQIVRHKPVLTGQNKTILKTVHTCSDNSTSDNESSFTGGLFRLDAGDRLEVLTSGLGLTHFSNQSSFFGLVMLDSSDSRSTLIGQV</sequence>
<evidence type="ECO:0000256" key="6">
    <source>
        <dbReference type="SAM" id="Phobius"/>
    </source>
</evidence>
<dbReference type="PROSITE" id="PS50049">
    <property type="entry name" value="THD_2"/>
    <property type="match status" value="1"/>
</dbReference>
<dbReference type="GO" id="GO:0005164">
    <property type="term" value="F:tumor necrosis factor receptor binding"/>
    <property type="evidence" value="ECO:0007669"/>
    <property type="project" value="InterPro"/>
</dbReference>
<reference evidence="8" key="1">
    <citation type="submission" date="2014-12" db="EMBL/GenBank/DDBJ databases">
        <title>Insight into the proteome of Arion vulgaris.</title>
        <authorList>
            <person name="Aradska J."/>
            <person name="Bulat T."/>
            <person name="Smidak R."/>
            <person name="Sarate P."/>
            <person name="Gangsoo J."/>
            <person name="Sialana F."/>
            <person name="Bilban M."/>
            <person name="Lubec G."/>
        </authorList>
    </citation>
    <scope>NUCLEOTIDE SEQUENCE</scope>
    <source>
        <tissue evidence="8">Skin</tissue>
    </source>
</reference>
<dbReference type="EMBL" id="HACG01031859">
    <property type="protein sequence ID" value="CEK78724.1"/>
    <property type="molecule type" value="Transcribed_RNA"/>
</dbReference>
<dbReference type="PANTHER" id="PTHR11471:SF57">
    <property type="entry name" value="CD154"/>
    <property type="match status" value="1"/>
</dbReference>
<organism evidence="8">
    <name type="scientific">Arion vulgaris</name>
    <dbReference type="NCBI Taxonomy" id="1028688"/>
    <lineage>
        <taxon>Eukaryota</taxon>
        <taxon>Metazoa</taxon>
        <taxon>Spiralia</taxon>
        <taxon>Lophotrochozoa</taxon>
        <taxon>Mollusca</taxon>
        <taxon>Gastropoda</taxon>
        <taxon>Heterobranchia</taxon>
        <taxon>Euthyneura</taxon>
        <taxon>Panpulmonata</taxon>
        <taxon>Eupulmonata</taxon>
        <taxon>Stylommatophora</taxon>
        <taxon>Helicina</taxon>
        <taxon>Arionoidea</taxon>
        <taxon>Arionidae</taxon>
        <taxon>Arion</taxon>
    </lineage>
</organism>
<dbReference type="GO" id="GO:0006955">
    <property type="term" value="P:immune response"/>
    <property type="evidence" value="ECO:0007669"/>
    <property type="project" value="InterPro"/>
</dbReference>
<dbReference type="Pfam" id="PF00229">
    <property type="entry name" value="TNF"/>
    <property type="match status" value="1"/>
</dbReference>
<keyword evidence="6" id="KW-0812">Transmembrane</keyword>
<gene>
    <name evidence="8" type="primary">ORF111581</name>
</gene>
<evidence type="ECO:0000256" key="3">
    <source>
        <dbReference type="ARBA" id="ARBA00022514"/>
    </source>
</evidence>
<evidence type="ECO:0000256" key="4">
    <source>
        <dbReference type="ARBA" id="ARBA00023136"/>
    </source>
</evidence>
<protein>
    <recommendedName>
        <fullName evidence="7">THD domain-containing protein</fullName>
    </recommendedName>
</protein>
<feature type="transmembrane region" description="Helical" evidence="6">
    <location>
        <begin position="29"/>
        <end position="54"/>
    </location>
</feature>
<proteinExistence type="inferred from homology"/>
<evidence type="ECO:0000256" key="2">
    <source>
        <dbReference type="ARBA" id="ARBA00008670"/>
    </source>
</evidence>
<dbReference type="GO" id="GO:0005125">
    <property type="term" value="F:cytokine activity"/>
    <property type="evidence" value="ECO:0007669"/>
    <property type="project" value="UniProtKB-KW"/>
</dbReference>
<name>A0A0B7ACH2_9EUPU</name>
<dbReference type="AlphaFoldDB" id="A0A0B7ACH2"/>
<keyword evidence="3" id="KW-0202">Cytokine</keyword>
<comment type="subcellular location">
    <subcellularLocation>
        <location evidence="1">Membrane</location>
    </subcellularLocation>
</comment>
<keyword evidence="4 6" id="KW-0472">Membrane</keyword>
<keyword evidence="6" id="KW-1133">Transmembrane helix</keyword>
<comment type="similarity">
    <text evidence="2">Belongs to the tumor necrosis factor family.</text>
</comment>
<accession>A0A0B7ACH2</accession>
<evidence type="ECO:0000256" key="5">
    <source>
        <dbReference type="SAM" id="MobiDB-lite"/>
    </source>
</evidence>
<dbReference type="GO" id="GO:0005615">
    <property type="term" value="C:extracellular space"/>
    <property type="evidence" value="ECO:0007669"/>
    <property type="project" value="UniProtKB-KW"/>
</dbReference>
<dbReference type="InterPro" id="IPR008983">
    <property type="entry name" value="Tumour_necrosis_fac-like_dom"/>
</dbReference>
<feature type="domain" description="THD" evidence="7">
    <location>
        <begin position="151"/>
        <end position="309"/>
    </location>
</feature>
<dbReference type="GO" id="GO:0016020">
    <property type="term" value="C:membrane"/>
    <property type="evidence" value="ECO:0007669"/>
    <property type="project" value="UniProtKB-SubCell"/>
</dbReference>
<dbReference type="InterPro" id="IPR006052">
    <property type="entry name" value="TNF_dom"/>
</dbReference>